<name>A0AA92X7D2_9GAMM</name>
<sequence>MTLRLGTICRRRKGRGMNNIVLKIAGKICRIGITRLRVQQQINEIPSAQLELQIPTDSNDADETQTLNAVGSFTTGASVVIELDNATLFSGYLTQKKMSLRGKLWSVRLEARHALQTLTFFPRSRVFRQQDDGAILNTLFRQAEVTMARTAAKQLSRQHEQLVQFRVSDWHFMRSRLLSTNCWMLPDAASNNVRVVPLAKPERQPHRLDRHSDRAGYSLYDIDLTFDNRFTPDSLSLQGWDIATQQLSPAFKSGTSQFDPWKTTSGIGPATPSWRRQAYLQAFSCLPETSLDTLARSWMNHLQLTGVQGRIELDGTRDFKLGESIELNKFGAGLDGTAILTGVNQRFDTAQGWRSELLIGMPGALLEPVPPVQSLHIATVAEFTADPQQLDRIPIYLPALNLPGESIFARLGKPWASHGSGFCFYPEPGDEVVVGFIENDPRYPIILDAMHNPKNNAPFPPDKKNNRKGLVMNSADAKASLLIDSENNTLTLSEGKSSITLTGKGAESLQLRADAIIQQAEKGLSLHGKTQVEITSASINMKK</sequence>
<gene>
    <name evidence="2" type="ORF">D4100_07385</name>
</gene>
<dbReference type="Proteomes" id="UP000284338">
    <property type="component" value="Unassembled WGS sequence"/>
</dbReference>
<protein>
    <recommendedName>
        <fullName evidence="1">Gp5/Type VI secretion system Vgr protein OB-fold domain-containing protein</fullName>
    </recommendedName>
</protein>
<keyword evidence="3" id="KW-1185">Reference proteome</keyword>
<evidence type="ECO:0000259" key="1">
    <source>
        <dbReference type="Pfam" id="PF04717"/>
    </source>
</evidence>
<dbReference type="InterPro" id="IPR006531">
    <property type="entry name" value="Gp5/Vgr_OB"/>
</dbReference>
<evidence type="ECO:0000313" key="3">
    <source>
        <dbReference type="Proteomes" id="UP000284338"/>
    </source>
</evidence>
<dbReference type="EMBL" id="QYYG01000001">
    <property type="protein sequence ID" value="RJF58562.1"/>
    <property type="molecule type" value="Genomic_DNA"/>
</dbReference>
<dbReference type="Gene3D" id="2.30.110.50">
    <property type="match status" value="1"/>
</dbReference>
<dbReference type="Gene3D" id="2.40.50.230">
    <property type="entry name" value="Gp5 N-terminal domain"/>
    <property type="match status" value="1"/>
</dbReference>
<feature type="domain" description="Gp5/Type VI secretion system Vgr protein OB-fold" evidence="1">
    <location>
        <begin position="377"/>
        <end position="450"/>
    </location>
</feature>
<dbReference type="InterPro" id="IPR037026">
    <property type="entry name" value="Vgr_OB-fold_dom_sf"/>
</dbReference>
<dbReference type="SUPFAM" id="SSF69255">
    <property type="entry name" value="gp5 N-terminal domain-like"/>
    <property type="match status" value="1"/>
</dbReference>
<organism evidence="2 3">
    <name type="scientific">Serratia inhibens</name>
    <dbReference type="NCBI Taxonomy" id="2338073"/>
    <lineage>
        <taxon>Bacteria</taxon>
        <taxon>Pseudomonadati</taxon>
        <taxon>Pseudomonadota</taxon>
        <taxon>Gammaproteobacteria</taxon>
        <taxon>Enterobacterales</taxon>
        <taxon>Yersiniaceae</taxon>
        <taxon>Serratia</taxon>
    </lineage>
</organism>
<reference evidence="2 3" key="1">
    <citation type="submission" date="2018-09" db="EMBL/GenBank/DDBJ databases">
        <title>Draft genome of a novel serratia sp. strain with antifungal activity.</title>
        <authorList>
            <person name="Dichmann S.I."/>
            <person name="Park B.P."/>
            <person name="Pathiraja D."/>
            <person name="Choi I.-G."/>
            <person name="Stougaard P."/>
            <person name="Hennessy R.C."/>
        </authorList>
    </citation>
    <scope>NUCLEOTIDE SEQUENCE [LARGE SCALE GENOMIC DNA]</scope>
    <source>
        <strain evidence="2 3">S40</strain>
    </source>
</reference>
<dbReference type="Gene3D" id="3.55.50.10">
    <property type="entry name" value="Baseplate protein-like domains"/>
    <property type="match status" value="1"/>
</dbReference>
<proteinExistence type="predicted"/>
<evidence type="ECO:0000313" key="2">
    <source>
        <dbReference type="EMBL" id="RJF58562.1"/>
    </source>
</evidence>
<dbReference type="SUPFAM" id="SSF69279">
    <property type="entry name" value="Phage tail proteins"/>
    <property type="match status" value="1"/>
</dbReference>
<accession>A0AA92X7D2</accession>
<dbReference type="Pfam" id="PF04717">
    <property type="entry name" value="Phage_base_V"/>
    <property type="match status" value="1"/>
</dbReference>
<dbReference type="AlphaFoldDB" id="A0AA92X7D2"/>
<comment type="caution">
    <text evidence="2">The sequence shown here is derived from an EMBL/GenBank/DDBJ whole genome shotgun (WGS) entry which is preliminary data.</text>
</comment>